<evidence type="ECO:0000256" key="6">
    <source>
        <dbReference type="ARBA" id="ARBA00023295"/>
    </source>
</evidence>
<evidence type="ECO:0000256" key="7">
    <source>
        <dbReference type="PIRNR" id="PIRNR026534"/>
    </source>
</evidence>
<keyword evidence="5 7" id="KW-0378">Hydrolase</keyword>
<feature type="signal peptide" evidence="10">
    <location>
        <begin position="1"/>
        <end position="18"/>
    </location>
</feature>
<name>A0A3M7B2M1_HORWE</name>
<evidence type="ECO:0000256" key="4">
    <source>
        <dbReference type="ARBA" id="ARBA00012586"/>
    </source>
</evidence>
<comment type="caution">
    <text evidence="12">The sequence shown here is derived from an EMBL/GenBank/DDBJ whole genome shotgun (WGS) entry which is preliminary data.</text>
</comment>
<gene>
    <name evidence="12" type="ORF">D0866_05575</name>
    <name evidence="11" type="ORF">D0867_05465</name>
</gene>
<dbReference type="PANTHER" id="PTHR43301:SF3">
    <property type="entry name" value="ARABINAN ENDO-1,5-ALPHA-L-ARABINOSIDASE A-RELATED"/>
    <property type="match status" value="1"/>
</dbReference>
<dbReference type="PIRSF" id="PIRSF026534">
    <property type="entry name" value="Endo_alpha-L-arabinosidase"/>
    <property type="match status" value="1"/>
</dbReference>
<comment type="pathway">
    <text evidence="2 7">Glycan metabolism; L-arabinan degradation.</text>
</comment>
<reference evidence="13 14" key="1">
    <citation type="journal article" date="2018" name="BMC Genomics">
        <title>Genomic evidence for intraspecific hybridization in a clonal and extremely halotolerant yeast.</title>
        <authorList>
            <person name="Gostincar C."/>
            <person name="Stajich J.E."/>
            <person name="Zupancic J."/>
            <person name="Zalar P."/>
            <person name="Gunde-Cimerman N."/>
        </authorList>
    </citation>
    <scope>NUCLEOTIDE SEQUENCE [LARGE SCALE GENOMIC DNA]</scope>
    <source>
        <strain evidence="12 14">EXF-6651</strain>
        <strain evidence="11 13">EXF-6669</strain>
    </source>
</reference>
<dbReference type="InterPro" id="IPR023296">
    <property type="entry name" value="Glyco_hydro_beta-prop_sf"/>
</dbReference>
<dbReference type="CDD" id="cd18831">
    <property type="entry name" value="GH43_AnAbnA-like"/>
    <property type="match status" value="1"/>
</dbReference>
<comment type="catalytic activity">
    <reaction evidence="1 7">
        <text>Endohydrolysis of (1-&gt;5)-alpha-arabinofuranosidic linkages in (1-&gt;5)-arabinans.</text>
        <dbReference type="EC" id="3.2.1.99"/>
    </reaction>
</comment>
<evidence type="ECO:0000313" key="12">
    <source>
        <dbReference type="EMBL" id="RMY33965.1"/>
    </source>
</evidence>
<evidence type="ECO:0000256" key="9">
    <source>
        <dbReference type="PIRSR" id="PIRSR606710-2"/>
    </source>
</evidence>
<evidence type="ECO:0000256" key="5">
    <source>
        <dbReference type="ARBA" id="ARBA00022801"/>
    </source>
</evidence>
<dbReference type="Gene3D" id="2.115.10.20">
    <property type="entry name" value="Glycosyl hydrolase domain, family 43"/>
    <property type="match status" value="1"/>
</dbReference>
<keyword evidence="6 7" id="KW-0326">Glycosidase</keyword>
<evidence type="ECO:0000256" key="1">
    <source>
        <dbReference type="ARBA" id="ARBA00000375"/>
    </source>
</evidence>
<dbReference type="InterPro" id="IPR050727">
    <property type="entry name" value="GH43_arabinanases"/>
</dbReference>
<evidence type="ECO:0000256" key="8">
    <source>
        <dbReference type="PIRSR" id="PIRSR606710-1"/>
    </source>
</evidence>
<dbReference type="GO" id="GO:0031222">
    <property type="term" value="P:arabinan catabolic process"/>
    <property type="evidence" value="ECO:0007669"/>
    <property type="project" value="UniProtKB-UniPathway"/>
</dbReference>
<evidence type="ECO:0000313" key="14">
    <source>
        <dbReference type="Proteomes" id="UP000276864"/>
    </source>
</evidence>
<evidence type="ECO:0000256" key="3">
    <source>
        <dbReference type="ARBA" id="ARBA00009865"/>
    </source>
</evidence>
<comment type="similarity">
    <text evidence="3 7">Belongs to the glycosyl hydrolase 43 family.</text>
</comment>
<dbReference type="PANTHER" id="PTHR43301">
    <property type="entry name" value="ARABINAN ENDO-1,5-ALPHA-L-ARABINOSIDASE"/>
    <property type="match status" value="1"/>
</dbReference>
<dbReference type="GO" id="GO:0046558">
    <property type="term" value="F:arabinan endo-1,5-alpha-L-arabinosidase activity"/>
    <property type="evidence" value="ECO:0007669"/>
    <property type="project" value="UniProtKB-EC"/>
</dbReference>
<dbReference type="InterPro" id="IPR016840">
    <property type="entry name" value="Glyco_hydro_43_endo_a_Ara-ase"/>
</dbReference>
<evidence type="ECO:0000256" key="10">
    <source>
        <dbReference type="SAM" id="SignalP"/>
    </source>
</evidence>
<dbReference type="InterPro" id="IPR006710">
    <property type="entry name" value="Glyco_hydro_43"/>
</dbReference>
<dbReference type="AlphaFoldDB" id="A0A3M7B2M1"/>
<feature type="site" description="Important for catalytic activity, responsible for pKa modulation of the active site Glu and correct orientation of both the proton donor and substrate" evidence="9">
    <location>
        <position position="148"/>
    </location>
</feature>
<keyword evidence="10" id="KW-0732">Signal</keyword>
<organism evidence="12 14">
    <name type="scientific">Hortaea werneckii</name>
    <name type="common">Black yeast</name>
    <name type="synonym">Cladosporium werneckii</name>
    <dbReference type="NCBI Taxonomy" id="91943"/>
    <lineage>
        <taxon>Eukaryota</taxon>
        <taxon>Fungi</taxon>
        <taxon>Dikarya</taxon>
        <taxon>Ascomycota</taxon>
        <taxon>Pezizomycotina</taxon>
        <taxon>Dothideomycetes</taxon>
        <taxon>Dothideomycetidae</taxon>
        <taxon>Mycosphaerellales</taxon>
        <taxon>Teratosphaeriaceae</taxon>
        <taxon>Hortaea</taxon>
    </lineage>
</organism>
<protein>
    <recommendedName>
        <fullName evidence="4 7">Arabinan endo-1,5-alpha-L-arabinosidase</fullName>
        <ecNumber evidence="4 7">3.2.1.99</ecNumber>
    </recommendedName>
</protein>
<evidence type="ECO:0000313" key="11">
    <source>
        <dbReference type="EMBL" id="RMY18244.1"/>
    </source>
</evidence>
<dbReference type="OrthoDB" id="195678at2759"/>
<dbReference type="EMBL" id="QWIM01000495">
    <property type="protein sequence ID" value="RMY33965.1"/>
    <property type="molecule type" value="Genomic_DNA"/>
</dbReference>
<dbReference type="VEuPathDB" id="FungiDB:BTJ68_08243"/>
<dbReference type="SUPFAM" id="SSF75005">
    <property type="entry name" value="Arabinanase/levansucrase/invertase"/>
    <property type="match status" value="1"/>
</dbReference>
<feature type="active site" description="Proton acceptor" evidence="8">
    <location>
        <position position="37"/>
    </location>
</feature>
<dbReference type="Pfam" id="PF04616">
    <property type="entry name" value="Glyco_hydro_43"/>
    <property type="match status" value="1"/>
</dbReference>
<dbReference type="UniPathway" id="UPA00667"/>
<sequence>MLNLLLVATAFFALLANAITFPPPEPCSGNCTGHVHDPSVVRRNDGKYFRFTTNGRINIATAPSMTGPWTYRCPALPKCSKINIKGKCDLWAPDVIKVDGKYYMYYSVSSMGSKTSDIGVATSPNMECGTWTDHGSIGIPTGSWNRIDANLLSISPRSKGYMLWGSFWTGIWQARMASPPLRVVDNVKTVHLEQNTTKRPDNRPTGPSEGGFQFRWRIGNKDWYYLFFSSGGCCNVPPKLAPPGEEYKVMVCRSDRPEGPFVDKRGRNCASKNGGRLVYWGQGNTFAAGGQGVMYDGGLRKVVMYYHYIDRRIGYAYEKFKFGWNVLRFGNDGWPVVVPWDRKKVRRDDGSEGEAVDETLPHRLSPFPVRRRERFCLRYLGGSDTLGFSRPPFAA</sequence>
<feature type="active site" description="Proton donor" evidence="8">
    <location>
        <position position="209"/>
    </location>
</feature>
<proteinExistence type="inferred from homology"/>
<evidence type="ECO:0000256" key="2">
    <source>
        <dbReference type="ARBA" id="ARBA00004834"/>
    </source>
</evidence>
<accession>A0A3M7B2M1</accession>
<evidence type="ECO:0000313" key="13">
    <source>
        <dbReference type="Proteomes" id="UP000271337"/>
    </source>
</evidence>
<dbReference type="EMBL" id="QWIL01000491">
    <property type="protein sequence ID" value="RMY18244.1"/>
    <property type="molecule type" value="Genomic_DNA"/>
</dbReference>
<feature type="chain" id="PRO_5044595877" description="Arabinan endo-1,5-alpha-L-arabinosidase" evidence="10">
    <location>
        <begin position="19"/>
        <end position="395"/>
    </location>
</feature>
<dbReference type="Proteomes" id="UP000276864">
    <property type="component" value="Unassembled WGS sequence"/>
</dbReference>
<dbReference type="Proteomes" id="UP000271337">
    <property type="component" value="Unassembled WGS sequence"/>
</dbReference>
<dbReference type="EC" id="3.2.1.99" evidence="4 7"/>